<dbReference type="InterPro" id="IPR015915">
    <property type="entry name" value="Kelch-typ_b-propeller"/>
</dbReference>
<dbReference type="EMBL" id="JAKOGI010000446">
    <property type="protein sequence ID" value="KAJ8434893.1"/>
    <property type="molecule type" value="Genomic_DNA"/>
</dbReference>
<dbReference type="SUPFAM" id="SSF117281">
    <property type="entry name" value="Kelch motif"/>
    <property type="match status" value="1"/>
</dbReference>
<sequence>MAPIEFVKQFSKKKAPVCKRWHLLLGSKERFFARRKEVGFHDPWLFVFAYDKCTGKIQWLVFDLVHFSWHTIPAMPCKDKVCSHGFRCVSLANESTLFVCGGLLSDVDCPLDVVLKFEVHRNRWMVMNQMMTARSFFASGVIDGMIYVAGGNSSDLFELDSGEVLDPENGCWRPIARMRLNMASYDAAVLNGKLLVTEGWLWPFFVSPRGQVYDPRTNEWENMAIGLREGWTGSSVVVYGRLFVVSEHERMKLKVYDGDSDSWDTVEGPSLPDQICKPFSVSSCDSKIYVVGRNLHVAVGQILRVNLTKKKLSFAVVWNVIDAPEAFSHLTPSSSQLEIHFVDSLEYAYDTEALDPGVGTRGFLRMAGPAVCPLAALDYVILIQLVNISIMLYQRNVFPILSNYGEARRGGGKVPLEWRMGLEKSTIVVEDTYEVYEYGWLVVYSGMSISFPHFLVCVLHY</sequence>
<dbReference type="Pfam" id="PF01344">
    <property type="entry name" value="Kelch_1"/>
    <property type="match status" value="1"/>
</dbReference>
<evidence type="ECO:0000313" key="4">
    <source>
        <dbReference type="Proteomes" id="UP001153076"/>
    </source>
</evidence>
<gene>
    <name evidence="3" type="ORF">Cgig2_003332</name>
</gene>
<reference evidence="3" key="1">
    <citation type="submission" date="2022-04" db="EMBL/GenBank/DDBJ databases">
        <title>Carnegiea gigantea Genome sequencing and assembly v2.</title>
        <authorList>
            <person name="Copetti D."/>
            <person name="Sanderson M.J."/>
            <person name="Burquez A."/>
            <person name="Wojciechowski M.F."/>
        </authorList>
    </citation>
    <scope>NUCLEOTIDE SEQUENCE</scope>
    <source>
        <strain evidence="3">SGP5-SGP5p</strain>
        <tissue evidence="3">Aerial part</tissue>
    </source>
</reference>
<accession>A0A9Q1QAD4</accession>
<keyword evidence="1" id="KW-0880">Kelch repeat</keyword>
<evidence type="ECO:0000313" key="3">
    <source>
        <dbReference type="EMBL" id="KAJ8434893.1"/>
    </source>
</evidence>
<dbReference type="OrthoDB" id="45365at2759"/>
<dbReference type="Gene3D" id="2.120.10.80">
    <property type="entry name" value="Kelch-type beta propeller"/>
    <property type="match status" value="1"/>
</dbReference>
<evidence type="ECO:0000256" key="1">
    <source>
        <dbReference type="ARBA" id="ARBA00022441"/>
    </source>
</evidence>
<dbReference type="PANTHER" id="PTHR46344:SF4">
    <property type="entry name" value="OS07G0153400 PROTEIN"/>
    <property type="match status" value="1"/>
</dbReference>
<dbReference type="PANTHER" id="PTHR46344">
    <property type="entry name" value="OS02G0202900 PROTEIN"/>
    <property type="match status" value="1"/>
</dbReference>
<keyword evidence="4" id="KW-1185">Reference proteome</keyword>
<dbReference type="Proteomes" id="UP001153076">
    <property type="component" value="Unassembled WGS sequence"/>
</dbReference>
<proteinExistence type="predicted"/>
<evidence type="ECO:0000256" key="2">
    <source>
        <dbReference type="ARBA" id="ARBA00022737"/>
    </source>
</evidence>
<protein>
    <recommendedName>
        <fullName evidence="5">F-box/kelch-repeat protein</fullName>
    </recommendedName>
</protein>
<name>A0A9Q1QAD4_9CARY</name>
<organism evidence="3 4">
    <name type="scientific">Carnegiea gigantea</name>
    <dbReference type="NCBI Taxonomy" id="171969"/>
    <lineage>
        <taxon>Eukaryota</taxon>
        <taxon>Viridiplantae</taxon>
        <taxon>Streptophyta</taxon>
        <taxon>Embryophyta</taxon>
        <taxon>Tracheophyta</taxon>
        <taxon>Spermatophyta</taxon>
        <taxon>Magnoliopsida</taxon>
        <taxon>eudicotyledons</taxon>
        <taxon>Gunneridae</taxon>
        <taxon>Pentapetalae</taxon>
        <taxon>Caryophyllales</taxon>
        <taxon>Cactineae</taxon>
        <taxon>Cactaceae</taxon>
        <taxon>Cactoideae</taxon>
        <taxon>Echinocereeae</taxon>
        <taxon>Carnegiea</taxon>
    </lineage>
</organism>
<dbReference type="InterPro" id="IPR006652">
    <property type="entry name" value="Kelch_1"/>
</dbReference>
<dbReference type="AlphaFoldDB" id="A0A9Q1QAD4"/>
<keyword evidence="2" id="KW-0677">Repeat</keyword>
<comment type="caution">
    <text evidence="3">The sequence shown here is derived from an EMBL/GenBank/DDBJ whole genome shotgun (WGS) entry which is preliminary data.</text>
</comment>
<evidence type="ECO:0008006" key="5">
    <source>
        <dbReference type="Google" id="ProtNLM"/>
    </source>
</evidence>
<dbReference type="SMART" id="SM00612">
    <property type="entry name" value="Kelch"/>
    <property type="match status" value="2"/>
</dbReference>